<dbReference type="Gene3D" id="3.90.1580.10">
    <property type="entry name" value="paralog of FGE (formylglycine-generating enzyme)"/>
    <property type="match status" value="1"/>
</dbReference>
<dbReference type="InterPro" id="IPR017441">
    <property type="entry name" value="Protein_kinase_ATP_BS"/>
</dbReference>
<dbReference type="InterPro" id="IPR011009">
    <property type="entry name" value="Kinase-like_dom_sf"/>
</dbReference>
<evidence type="ECO:0000259" key="3">
    <source>
        <dbReference type="PROSITE" id="PS50011"/>
    </source>
</evidence>
<dbReference type="PROSITE" id="PS00107">
    <property type="entry name" value="PROTEIN_KINASE_ATP"/>
    <property type="match status" value="1"/>
</dbReference>
<dbReference type="GO" id="GO:0120147">
    <property type="term" value="F:formylglycine-generating oxidase activity"/>
    <property type="evidence" value="ECO:0007669"/>
    <property type="project" value="TreeGrafter"/>
</dbReference>
<dbReference type="InterPro" id="IPR016187">
    <property type="entry name" value="CTDL_fold"/>
</dbReference>
<keyword evidence="1" id="KW-0547">Nucleotide-binding</keyword>
<dbReference type="EMBL" id="CP030118">
    <property type="protein sequence ID" value="QDL09637.1"/>
    <property type="molecule type" value="Genomic_DNA"/>
</dbReference>
<reference evidence="4 5" key="1">
    <citation type="submission" date="2018-06" db="EMBL/GenBank/DDBJ databases">
        <title>Comparative genomics of Brasilonema spp. strains.</title>
        <authorList>
            <person name="Alvarenga D.O."/>
            <person name="Fiore M.F."/>
            <person name="Varani A.M."/>
        </authorList>
    </citation>
    <scope>NUCLEOTIDE SEQUENCE [LARGE SCALE GENOMIC DNA]</scope>
    <source>
        <strain evidence="4 5">CENA114</strain>
    </source>
</reference>
<feature type="domain" description="Protein kinase" evidence="3">
    <location>
        <begin position="12"/>
        <end position="271"/>
    </location>
</feature>
<protein>
    <submittedName>
        <fullName evidence="4">Protein kinase</fullName>
    </submittedName>
</protein>
<dbReference type="GO" id="GO:0005524">
    <property type="term" value="F:ATP binding"/>
    <property type="evidence" value="ECO:0007669"/>
    <property type="project" value="UniProtKB-UniRule"/>
</dbReference>
<dbReference type="InterPro" id="IPR000719">
    <property type="entry name" value="Prot_kinase_dom"/>
</dbReference>
<proteinExistence type="predicted"/>
<dbReference type="SMART" id="SM00220">
    <property type="entry name" value="S_TKc"/>
    <property type="match status" value="1"/>
</dbReference>
<dbReference type="Pfam" id="PF03781">
    <property type="entry name" value="FGE-sulfatase"/>
    <property type="match status" value="1"/>
</dbReference>
<keyword evidence="5" id="KW-1185">Reference proteome</keyword>
<keyword evidence="4" id="KW-0808">Transferase</keyword>
<dbReference type="SUPFAM" id="SSF56436">
    <property type="entry name" value="C-type lectin-like"/>
    <property type="match status" value="1"/>
</dbReference>
<dbReference type="PANTHER" id="PTHR23150">
    <property type="entry name" value="SULFATASE MODIFYING FACTOR 1, 2"/>
    <property type="match status" value="1"/>
</dbReference>
<dbReference type="GO" id="GO:0004672">
    <property type="term" value="F:protein kinase activity"/>
    <property type="evidence" value="ECO:0007669"/>
    <property type="project" value="InterPro"/>
</dbReference>
<evidence type="ECO:0000256" key="2">
    <source>
        <dbReference type="SAM" id="MobiDB-lite"/>
    </source>
</evidence>
<dbReference type="PANTHER" id="PTHR23150:SF19">
    <property type="entry name" value="FORMYLGLYCINE-GENERATING ENZYME"/>
    <property type="match status" value="1"/>
</dbReference>
<feature type="binding site" evidence="1">
    <location>
        <position position="43"/>
    </location>
    <ligand>
        <name>ATP</name>
        <dbReference type="ChEBI" id="CHEBI:30616"/>
    </ligand>
</feature>
<dbReference type="AlphaFoldDB" id="A0A856MKD6"/>
<name>A0A856MKD6_9CYAN</name>
<dbReference type="PROSITE" id="PS50011">
    <property type="entry name" value="PROTEIN_KINASE_DOM"/>
    <property type="match status" value="1"/>
</dbReference>
<keyword evidence="1" id="KW-0067">ATP-binding</keyword>
<evidence type="ECO:0000313" key="4">
    <source>
        <dbReference type="EMBL" id="QDL09637.1"/>
    </source>
</evidence>
<dbReference type="CDD" id="cd14014">
    <property type="entry name" value="STKc_PknB_like"/>
    <property type="match status" value="1"/>
</dbReference>
<dbReference type="KEGG" id="bsen:DP114_18610"/>
<dbReference type="Proteomes" id="UP000503129">
    <property type="component" value="Chromosome"/>
</dbReference>
<organism evidence="4 5">
    <name type="scientific">Brasilonema sennae CENA114</name>
    <dbReference type="NCBI Taxonomy" id="415709"/>
    <lineage>
        <taxon>Bacteria</taxon>
        <taxon>Bacillati</taxon>
        <taxon>Cyanobacteriota</taxon>
        <taxon>Cyanophyceae</taxon>
        <taxon>Nostocales</taxon>
        <taxon>Scytonemataceae</taxon>
        <taxon>Brasilonema</taxon>
        <taxon>Bromeliae group (in: Brasilonema)</taxon>
    </lineage>
</organism>
<evidence type="ECO:0000256" key="1">
    <source>
        <dbReference type="PROSITE-ProRule" id="PRU10141"/>
    </source>
</evidence>
<keyword evidence="4" id="KW-0418">Kinase</keyword>
<sequence>MMFVGRVLRNCYKILRLLGNGGFGDTYLAENLDLPGHPLCVVKHLKPRDPDPVVLQIARRLFASEAQVLYKLGHENNQIPRLFAHFEENGEFYLVQEYVEGSDLSSEVIAGKRWSEQEVTQLLREILEILTLVHKQDIIHRDIKPQNLMRRREDGKIILIDFGAVKEISTLVNIQGQTSASVAIGTPGYAPNEQAAGYPKLSSDVHAVGMLAIFALTGVKPHDLPRDPTNGEVVWRNWANVSERFADILTKMVRYRFSERYQSAAEALSALPAPPKPKPQRTPQSKSQPASHSTLQSTLIPRRQVIQTLGLIGSGVGLAIVGQWLLQGGSLQTFNFETVTVDAQGNINNRSNRQAKYFAEDLGNRVTLEMVQIPGGTFIMGSPPGEKQRDLDEGPQHPVTVPGFFMGKYEVTQAQYQAIMGNNPSKSKGEKRPVEKVTWDDAVEFCKRLKQKTGRTYRLPSEAEWEYAARAGTTTPFYFGETITTDLANYNGTDSYASEPKGQYRQHTTDVGIFRPNAFGLYDMHGLVWEWCQDDWHDTYQDAPTDGSAWLTNDSTKVPKMLRGGSWNTAPRACRSADRLCRSPDDRYYDEFGFRVVCVVA</sequence>
<feature type="region of interest" description="Disordered" evidence="2">
    <location>
        <begin position="269"/>
        <end position="297"/>
    </location>
</feature>
<dbReference type="InterPro" id="IPR051043">
    <property type="entry name" value="Sulfatase_Mod_Factor_Kinase"/>
</dbReference>
<accession>A0A856MKD6</accession>
<dbReference type="SUPFAM" id="SSF56112">
    <property type="entry name" value="Protein kinase-like (PK-like)"/>
    <property type="match status" value="1"/>
</dbReference>
<dbReference type="Gene3D" id="1.10.510.10">
    <property type="entry name" value="Transferase(Phosphotransferase) domain 1"/>
    <property type="match status" value="1"/>
</dbReference>
<dbReference type="InterPro" id="IPR005532">
    <property type="entry name" value="SUMF_dom"/>
</dbReference>
<gene>
    <name evidence="4" type="ORF">DP114_18610</name>
</gene>
<dbReference type="InterPro" id="IPR042095">
    <property type="entry name" value="SUMF_sf"/>
</dbReference>
<dbReference type="Pfam" id="PF00069">
    <property type="entry name" value="Pkinase"/>
    <property type="match status" value="1"/>
</dbReference>
<evidence type="ECO:0000313" key="5">
    <source>
        <dbReference type="Proteomes" id="UP000503129"/>
    </source>
</evidence>